<dbReference type="eggNOG" id="COG3741">
    <property type="taxonomic scope" value="Bacteria"/>
</dbReference>
<dbReference type="EMBL" id="AE008918">
    <property type="protein sequence ID" value="AAL53608.1"/>
    <property type="molecule type" value="Genomic_DNA"/>
</dbReference>
<sequence>MPPCGPRWRHWKKTAIWPTTSRPLPNWSPMVRFQASFQRASCPIWRHDMRAVETRQGNSPVILGLPHTGTDVPDDIWSRLNDNGKILADTDWHIHKLYDGLIDGATFVRATFHRYCIDANRDPAGVSLYPGQNTTTLIPETDFDGLSIWKDGEAPTEADIADRIARFHRPYHDALAAEIERVKAIHGVAILYDCHSIRSHIPFLFEGKLPDFNIGTDMGKTCDPGIEAAAVEVTAKAKGYTSILNGRFKGGWTTRHYGRPQTGVHAIQMELAQSTHLATEAVPFAYDEAKADTLRVHLKTLLQRLETIAAELKS</sequence>
<dbReference type="Gene3D" id="3.40.630.40">
    <property type="entry name" value="Zn-dependent exopeptidases"/>
    <property type="match status" value="1"/>
</dbReference>
<dbReference type="Proteomes" id="UP000000419">
    <property type="component" value="Chromosome II"/>
</dbReference>
<evidence type="ECO:0000313" key="2">
    <source>
        <dbReference type="Proteomes" id="UP000000419"/>
    </source>
</evidence>
<protein>
    <submittedName>
        <fullName evidence="1">N-formylglutamate deformylase</fullName>
        <ecNumber evidence="1">3.5.1.68</ecNumber>
    </submittedName>
</protein>
<dbReference type="InterPro" id="IPR010247">
    <property type="entry name" value="HutG_amidohyd"/>
</dbReference>
<dbReference type="Pfam" id="PF05013">
    <property type="entry name" value="FGase"/>
    <property type="match status" value="1"/>
</dbReference>
<dbReference type="AlphaFoldDB" id="Q8YD11"/>
<keyword evidence="2" id="KW-1185">Reference proteome</keyword>
<dbReference type="KEGG" id="bme:BMEII0366"/>
<name>Q8YD11_BRUME</name>
<keyword evidence="1" id="KW-0378">Hydrolase</keyword>
<dbReference type="GO" id="GO:0050129">
    <property type="term" value="F:N-formylglutamate deformylase activity"/>
    <property type="evidence" value="ECO:0007669"/>
    <property type="project" value="UniProtKB-EC"/>
</dbReference>
<dbReference type="EC" id="3.5.1.68" evidence="1"/>
<reference evidence="1 2" key="1">
    <citation type="journal article" date="2002" name="Proc. Natl. Acad. Sci. U.S.A.">
        <title>The genome sequence of the facultative intracellular pathogen Brucella melitensis.</title>
        <authorList>
            <person name="DelVecchio V.G."/>
            <person name="Kapatral V."/>
            <person name="Redkar R.J."/>
            <person name="Patra G."/>
            <person name="Mujer C."/>
            <person name="Los T."/>
            <person name="Ivanova N."/>
            <person name="Anderson I."/>
            <person name="Bhattacharyya A."/>
            <person name="Lykidis A."/>
            <person name="Reznik G."/>
            <person name="Jablonski L."/>
            <person name="Larsen N."/>
            <person name="D'Souza M."/>
            <person name="Bernal A."/>
            <person name="Mazur M."/>
            <person name="Goltsman E."/>
            <person name="Selkov E."/>
            <person name="Elzer P.H."/>
            <person name="Hagius S."/>
            <person name="O'Callaghan D."/>
            <person name="Letesson J.J."/>
            <person name="Haselkorn R."/>
            <person name="Kyrpides N."/>
            <person name="Overbeek R."/>
        </authorList>
    </citation>
    <scope>NUCLEOTIDE SEQUENCE [LARGE SCALE GENOMIC DNA]</scope>
    <source>
        <strain evidence="2">ATCC 23456 / CCUG 17765 / NCTC 10094 / 16M</strain>
    </source>
</reference>
<accession>Q8YD11</accession>
<dbReference type="PIR" id="AE3555">
    <property type="entry name" value="AE3555"/>
</dbReference>
<dbReference type="NCBIfam" id="TIGR02017">
    <property type="entry name" value="hutG_amidohyd"/>
    <property type="match status" value="1"/>
</dbReference>
<proteinExistence type="predicted"/>
<organism evidence="1 2">
    <name type="scientific">Brucella melitensis biotype 1 (strain ATCC 23456 / CCUG 17765 / NCTC 10094 / 16M)</name>
    <dbReference type="NCBI Taxonomy" id="224914"/>
    <lineage>
        <taxon>Bacteria</taxon>
        <taxon>Pseudomonadati</taxon>
        <taxon>Pseudomonadota</taxon>
        <taxon>Alphaproteobacteria</taxon>
        <taxon>Hyphomicrobiales</taxon>
        <taxon>Brucellaceae</taxon>
        <taxon>Brucella/Ochrobactrum group</taxon>
        <taxon>Brucella</taxon>
    </lineage>
</organism>
<evidence type="ECO:0000313" key="1">
    <source>
        <dbReference type="EMBL" id="AAL53608.1"/>
    </source>
</evidence>
<dbReference type="InterPro" id="IPR007709">
    <property type="entry name" value="N-FG_amidohydro"/>
</dbReference>
<dbReference type="SUPFAM" id="SSF53187">
    <property type="entry name" value="Zn-dependent exopeptidases"/>
    <property type="match status" value="1"/>
</dbReference>
<gene>
    <name evidence="1" type="ordered locus">BMEII0366</name>
</gene>